<name>A0A7G2C695_9TRYP</name>
<gene>
    <name evidence="11" type="ORF">ADEAN_000243800</name>
</gene>
<dbReference type="InterPro" id="IPR014001">
    <property type="entry name" value="Helicase_ATP-bd"/>
</dbReference>
<dbReference type="InterPro" id="IPR011709">
    <property type="entry name" value="DEAD-box_helicase_OB_fold"/>
</dbReference>
<evidence type="ECO:0000256" key="1">
    <source>
        <dbReference type="ARBA" id="ARBA00012552"/>
    </source>
</evidence>
<dbReference type="InterPro" id="IPR001650">
    <property type="entry name" value="Helicase_C-like"/>
</dbReference>
<feature type="domain" description="Helicase ATP-binding" evidence="9">
    <location>
        <begin position="1"/>
        <end position="105"/>
    </location>
</feature>
<evidence type="ECO:0000259" key="9">
    <source>
        <dbReference type="PROSITE" id="PS51192"/>
    </source>
</evidence>
<proteinExistence type="predicted"/>
<evidence type="ECO:0000256" key="5">
    <source>
        <dbReference type="ARBA" id="ARBA00022806"/>
    </source>
</evidence>
<dbReference type="CDD" id="cd17917">
    <property type="entry name" value="DEXHc_RHA-like"/>
    <property type="match status" value="1"/>
</dbReference>
<dbReference type="Gene3D" id="3.40.50.300">
    <property type="entry name" value="P-loop containing nucleotide triphosphate hydrolases"/>
    <property type="match status" value="2"/>
</dbReference>
<dbReference type="InterPro" id="IPR002464">
    <property type="entry name" value="DNA/RNA_helicase_DEAH_CS"/>
</dbReference>
<dbReference type="SMART" id="SM00847">
    <property type="entry name" value="HA2"/>
    <property type="match status" value="1"/>
</dbReference>
<comment type="catalytic activity">
    <reaction evidence="8">
        <text>ATP + H2O = ADP + phosphate + H(+)</text>
        <dbReference type="Rhea" id="RHEA:13065"/>
        <dbReference type="ChEBI" id="CHEBI:15377"/>
        <dbReference type="ChEBI" id="CHEBI:15378"/>
        <dbReference type="ChEBI" id="CHEBI:30616"/>
        <dbReference type="ChEBI" id="CHEBI:43474"/>
        <dbReference type="ChEBI" id="CHEBI:456216"/>
        <dbReference type="EC" id="3.6.4.13"/>
    </reaction>
</comment>
<feature type="domain" description="Helicase C-terminal" evidence="10">
    <location>
        <begin position="123"/>
        <end position="319"/>
    </location>
</feature>
<keyword evidence="7" id="KW-0508">mRNA splicing</keyword>
<dbReference type="VEuPathDB" id="TriTrypDB:ADEAN_000243800"/>
<accession>A0A7G2C695</accession>
<evidence type="ECO:0000256" key="6">
    <source>
        <dbReference type="ARBA" id="ARBA00022840"/>
    </source>
</evidence>
<dbReference type="Pfam" id="PF04408">
    <property type="entry name" value="WHD_HA2"/>
    <property type="match status" value="1"/>
</dbReference>
<dbReference type="SMART" id="SM00490">
    <property type="entry name" value="HELICc"/>
    <property type="match status" value="1"/>
</dbReference>
<dbReference type="PANTHER" id="PTHR18934:SF109">
    <property type="entry name" value="ATP-DEPENDENT RNA HELICASE DHX15 HOMOLOG"/>
    <property type="match status" value="1"/>
</dbReference>
<keyword evidence="12" id="KW-1185">Reference proteome</keyword>
<evidence type="ECO:0000256" key="7">
    <source>
        <dbReference type="ARBA" id="ARBA00023187"/>
    </source>
</evidence>
<dbReference type="PANTHER" id="PTHR18934">
    <property type="entry name" value="ATP-DEPENDENT RNA HELICASE"/>
    <property type="match status" value="1"/>
</dbReference>
<evidence type="ECO:0000256" key="3">
    <source>
        <dbReference type="ARBA" id="ARBA00022741"/>
    </source>
</evidence>
<evidence type="ECO:0000256" key="2">
    <source>
        <dbReference type="ARBA" id="ARBA00022664"/>
    </source>
</evidence>
<dbReference type="PROSITE" id="PS00690">
    <property type="entry name" value="DEAH_ATP_HELICASE"/>
    <property type="match status" value="1"/>
</dbReference>
<dbReference type="GO" id="GO:0005524">
    <property type="term" value="F:ATP binding"/>
    <property type="evidence" value="ECO:0007669"/>
    <property type="project" value="UniProtKB-KW"/>
</dbReference>
<dbReference type="GO" id="GO:0016787">
    <property type="term" value="F:hydrolase activity"/>
    <property type="evidence" value="ECO:0007669"/>
    <property type="project" value="UniProtKB-KW"/>
</dbReference>
<evidence type="ECO:0000259" key="10">
    <source>
        <dbReference type="PROSITE" id="PS51194"/>
    </source>
</evidence>
<keyword evidence="5" id="KW-0347">Helicase</keyword>
<dbReference type="CDD" id="cd18791">
    <property type="entry name" value="SF2_C_RHA"/>
    <property type="match status" value="1"/>
</dbReference>
<dbReference type="Proteomes" id="UP000515908">
    <property type="component" value="Chromosome 04"/>
</dbReference>
<keyword evidence="3" id="KW-0547">Nucleotide-binding</keyword>
<dbReference type="PROSITE" id="PS51192">
    <property type="entry name" value="HELICASE_ATP_BIND_1"/>
    <property type="match status" value="1"/>
</dbReference>
<dbReference type="GO" id="GO:0003724">
    <property type="term" value="F:RNA helicase activity"/>
    <property type="evidence" value="ECO:0007669"/>
    <property type="project" value="UniProtKB-EC"/>
</dbReference>
<dbReference type="InterPro" id="IPR048333">
    <property type="entry name" value="HA2_WH"/>
</dbReference>
<evidence type="ECO:0000256" key="4">
    <source>
        <dbReference type="ARBA" id="ARBA00022801"/>
    </source>
</evidence>
<dbReference type="Pfam" id="PF00271">
    <property type="entry name" value="Helicase_C"/>
    <property type="match status" value="1"/>
</dbReference>
<protein>
    <recommendedName>
        <fullName evidence="1">RNA helicase</fullName>
        <ecNumber evidence="1">3.6.4.13</ecNumber>
    </recommendedName>
</protein>
<sequence>MDVDLGEQAGYNVRFQSKQSPATRVLFLTDGMLVREFAFDRDLSKYSCVIVDEVHERSVDTDVVLGLLKQLLERRPTFRLVVMSATLDIGKLQQFFPSAPLLQISGRRFKVEVLYMPTPVPSSVEAAVACVTQIHQKQPAGDVLCFLTGEFEIETAVKNTKAQLADALLEDGEENSTNENAATVEGKPQQVVVLPLYANLPLIDQEKIFKTYPPHVRKIVFSTNLAETSVTIDGVVYVVDSGYHKHSLFSAEGRVDYLLPAVISKASAEQRKGRAGRTREGKCYRLYTKEEFKEFPEQTHPEILRCNIVNVLLMLLTVGVTNPCHFPFIDFPSDESLEEAFYDLVQFGAVDGNLELTDLGRQLSQLPLDVSLAKMILKASTNNCAGDAIVLAAMLEAGNIFLRPSAQRGGGGGASRHEQFVSVEGDHFALIKAFHAYQENRQNGTQYCWENYLRHQSLVQASQIYYQLLNHMGRLNLPNTATYRPDTGTMDTTAIKKSLIEGFFMQVAFYSVERGCYITVRDGKPIKPHHHSIIHKLHPPPPWVLYDRLQMQGEGGVFFRVGCTVRVEWLLEASEYFRNPVEITDGEIALTLRKANVKL</sequence>
<dbReference type="InterPro" id="IPR007502">
    <property type="entry name" value="Helicase-assoc_dom"/>
</dbReference>
<organism evidence="11 12">
    <name type="scientific">Angomonas deanei</name>
    <dbReference type="NCBI Taxonomy" id="59799"/>
    <lineage>
        <taxon>Eukaryota</taxon>
        <taxon>Discoba</taxon>
        <taxon>Euglenozoa</taxon>
        <taxon>Kinetoplastea</taxon>
        <taxon>Metakinetoplastina</taxon>
        <taxon>Trypanosomatida</taxon>
        <taxon>Trypanosomatidae</taxon>
        <taxon>Strigomonadinae</taxon>
        <taxon>Angomonas</taxon>
    </lineage>
</organism>
<evidence type="ECO:0000313" key="12">
    <source>
        <dbReference type="Proteomes" id="UP000515908"/>
    </source>
</evidence>
<dbReference type="EMBL" id="LR877148">
    <property type="protein sequence ID" value="CAD2214985.1"/>
    <property type="molecule type" value="Genomic_DNA"/>
</dbReference>
<dbReference type="Gene3D" id="1.20.120.1080">
    <property type="match status" value="1"/>
</dbReference>
<dbReference type="PROSITE" id="PS51194">
    <property type="entry name" value="HELICASE_CTER"/>
    <property type="match status" value="1"/>
</dbReference>
<keyword evidence="4" id="KW-0378">Hydrolase</keyword>
<dbReference type="GO" id="GO:0006397">
    <property type="term" value="P:mRNA processing"/>
    <property type="evidence" value="ECO:0007669"/>
    <property type="project" value="UniProtKB-KW"/>
</dbReference>
<keyword evidence="2" id="KW-0507">mRNA processing</keyword>
<reference evidence="11 12" key="1">
    <citation type="submission" date="2020-08" db="EMBL/GenBank/DDBJ databases">
        <authorList>
            <person name="Newling K."/>
            <person name="Davey J."/>
            <person name="Forrester S."/>
        </authorList>
    </citation>
    <scope>NUCLEOTIDE SEQUENCE [LARGE SCALE GENOMIC DNA]</scope>
    <source>
        <strain evidence="12">Crithidia deanei Carvalho (ATCC PRA-265)</strain>
    </source>
</reference>
<evidence type="ECO:0000313" key="11">
    <source>
        <dbReference type="EMBL" id="CAD2214985.1"/>
    </source>
</evidence>
<dbReference type="Pfam" id="PF07717">
    <property type="entry name" value="OB_NTP_bind"/>
    <property type="match status" value="1"/>
</dbReference>
<dbReference type="AlphaFoldDB" id="A0A7G2C695"/>
<keyword evidence="6" id="KW-0067">ATP-binding</keyword>
<dbReference type="GO" id="GO:0003723">
    <property type="term" value="F:RNA binding"/>
    <property type="evidence" value="ECO:0007669"/>
    <property type="project" value="TreeGrafter"/>
</dbReference>
<dbReference type="InterPro" id="IPR027417">
    <property type="entry name" value="P-loop_NTPase"/>
</dbReference>
<evidence type="ECO:0000256" key="8">
    <source>
        <dbReference type="ARBA" id="ARBA00047984"/>
    </source>
</evidence>
<dbReference type="Pfam" id="PF21010">
    <property type="entry name" value="HA2_C"/>
    <property type="match status" value="1"/>
</dbReference>
<dbReference type="SUPFAM" id="SSF52540">
    <property type="entry name" value="P-loop containing nucleoside triphosphate hydrolases"/>
    <property type="match status" value="1"/>
</dbReference>
<dbReference type="GO" id="GO:0008380">
    <property type="term" value="P:RNA splicing"/>
    <property type="evidence" value="ECO:0007669"/>
    <property type="project" value="UniProtKB-KW"/>
</dbReference>
<dbReference type="EC" id="3.6.4.13" evidence="1"/>